<protein>
    <submittedName>
        <fullName evidence="2">Uncharacterized protein</fullName>
    </submittedName>
</protein>
<name>A0A2P5EN23_TREOI</name>
<organism evidence="2 3">
    <name type="scientific">Trema orientale</name>
    <name type="common">Charcoal tree</name>
    <name type="synonym">Celtis orientalis</name>
    <dbReference type="NCBI Taxonomy" id="63057"/>
    <lineage>
        <taxon>Eukaryota</taxon>
        <taxon>Viridiplantae</taxon>
        <taxon>Streptophyta</taxon>
        <taxon>Embryophyta</taxon>
        <taxon>Tracheophyta</taxon>
        <taxon>Spermatophyta</taxon>
        <taxon>Magnoliopsida</taxon>
        <taxon>eudicotyledons</taxon>
        <taxon>Gunneridae</taxon>
        <taxon>Pentapetalae</taxon>
        <taxon>rosids</taxon>
        <taxon>fabids</taxon>
        <taxon>Rosales</taxon>
        <taxon>Cannabaceae</taxon>
        <taxon>Trema</taxon>
    </lineage>
</organism>
<accession>A0A2P5EN23</accession>
<evidence type="ECO:0000313" key="3">
    <source>
        <dbReference type="Proteomes" id="UP000237000"/>
    </source>
</evidence>
<reference evidence="3" key="1">
    <citation type="submission" date="2016-06" db="EMBL/GenBank/DDBJ databases">
        <title>Parallel loss of symbiosis genes in relatives of nitrogen-fixing non-legume Parasponia.</title>
        <authorList>
            <person name="Van Velzen R."/>
            <person name="Holmer R."/>
            <person name="Bu F."/>
            <person name="Rutten L."/>
            <person name="Van Zeijl A."/>
            <person name="Liu W."/>
            <person name="Santuari L."/>
            <person name="Cao Q."/>
            <person name="Sharma T."/>
            <person name="Shen D."/>
            <person name="Roswanjaya Y."/>
            <person name="Wardhani T."/>
            <person name="Kalhor M.S."/>
            <person name="Jansen J."/>
            <person name="Van den Hoogen J."/>
            <person name="Gungor B."/>
            <person name="Hartog M."/>
            <person name="Hontelez J."/>
            <person name="Verver J."/>
            <person name="Yang W.-C."/>
            <person name="Schijlen E."/>
            <person name="Repin R."/>
            <person name="Schilthuizen M."/>
            <person name="Schranz E."/>
            <person name="Heidstra R."/>
            <person name="Miyata K."/>
            <person name="Fedorova E."/>
            <person name="Kohlen W."/>
            <person name="Bisseling T."/>
            <person name="Smit S."/>
            <person name="Geurts R."/>
        </authorList>
    </citation>
    <scope>NUCLEOTIDE SEQUENCE [LARGE SCALE GENOMIC DNA]</scope>
    <source>
        <strain evidence="3">cv. RG33-2</strain>
    </source>
</reference>
<dbReference type="InParanoid" id="A0A2P5EN23"/>
<feature type="region of interest" description="Disordered" evidence="1">
    <location>
        <begin position="58"/>
        <end position="83"/>
    </location>
</feature>
<feature type="compositionally biased region" description="Polar residues" evidence="1">
    <location>
        <begin position="60"/>
        <end position="76"/>
    </location>
</feature>
<dbReference type="AlphaFoldDB" id="A0A2P5EN23"/>
<comment type="caution">
    <text evidence="2">The sequence shown here is derived from an EMBL/GenBank/DDBJ whole genome shotgun (WGS) entry which is preliminary data.</text>
</comment>
<evidence type="ECO:0000256" key="1">
    <source>
        <dbReference type="SAM" id="MobiDB-lite"/>
    </source>
</evidence>
<dbReference type="EMBL" id="JXTC01000124">
    <property type="protein sequence ID" value="PON86933.1"/>
    <property type="molecule type" value="Genomic_DNA"/>
</dbReference>
<gene>
    <name evidence="2" type="ORF">TorRG33x02_173170</name>
</gene>
<evidence type="ECO:0000313" key="2">
    <source>
        <dbReference type="EMBL" id="PON86933.1"/>
    </source>
</evidence>
<keyword evidence="3" id="KW-1185">Reference proteome</keyword>
<dbReference type="Proteomes" id="UP000237000">
    <property type="component" value="Unassembled WGS sequence"/>
</dbReference>
<proteinExistence type="predicted"/>
<sequence>MADGDDEALTRLKMVESLVAVRRVSRAKSFCSYAATFSSSSLRATRDVERAGEMFADGWQGSQNPLLPNQNPSQSVAMDHQRG</sequence>